<organism evidence="1 2">
    <name type="scientific">Salinomyces thailandicus</name>
    <dbReference type="NCBI Taxonomy" id="706561"/>
    <lineage>
        <taxon>Eukaryota</taxon>
        <taxon>Fungi</taxon>
        <taxon>Dikarya</taxon>
        <taxon>Ascomycota</taxon>
        <taxon>Pezizomycotina</taxon>
        <taxon>Dothideomycetes</taxon>
        <taxon>Dothideomycetidae</taxon>
        <taxon>Mycosphaerellales</taxon>
        <taxon>Teratosphaeriaceae</taxon>
        <taxon>Salinomyces</taxon>
    </lineage>
</organism>
<dbReference type="Proteomes" id="UP000308549">
    <property type="component" value="Unassembled WGS sequence"/>
</dbReference>
<keyword evidence="2" id="KW-1185">Reference proteome</keyword>
<reference evidence="1 2" key="1">
    <citation type="submission" date="2017-03" db="EMBL/GenBank/DDBJ databases">
        <title>Genomes of endolithic fungi from Antarctica.</title>
        <authorList>
            <person name="Coleine C."/>
            <person name="Masonjones S."/>
            <person name="Stajich J.E."/>
        </authorList>
    </citation>
    <scope>NUCLEOTIDE SEQUENCE [LARGE SCALE GENOMIC DNA]</scope>
    <source>
        <strain evidence="1 2">CCFEE 6315</strain>
    </source>
</reference>
<evidence type="ECO:0000313" key="2">
    <source>
        <dbReference type="Proteomes" id="UP000308549"/>
    </source>
</evidence>
<dbReference type="EMBL" id="NAJL01000078">
    <property type="protein sequence ID" value="TKA22298.1"/>
    <property type="molecule type" value="Genomic_DNA"/>
</dbReference>
<sequence length="407" mass="46011">MAASMFPLFGDGDVEILFGAGMENAVLHSMVLKLHSPFFRASVDEKWRRSGPQAAEKEKVSLLRGFALLGLALLGILPAVPEERTIQQRSYELRFERGTADAFLLKKGDTTDLELLSAEAGSKAAPEAANLELRRLKVIYAHKEVLGTFYYRPITLLSDVFDEEAREKILDIVEAAGFYGCEDLTMLQIDNYLMHNNGVVLSWCASNPIQMLELAMEVKCEWMFREAAVRLIGAPTDRFKQFKDGLQALELTELFDTKRAYFEAMLKDCDLAMFKRTKLTPLQGAPYRHRDITIASAFCREWLTLELQHGLGSGLLPDYALVYRNVVRNATRLDERTVHELEEFAERLGIHNGHVGSVGALYAVFRNVSTVVEPLLKDTTIMKKDDGRILLFVTIEDDELPWPIMKQ</sequence>
<comment type="caution">
    <text evidence="1">The sequence shown here is derived from an EMBL/GenBank/DDBJ whole genome shotgun (WGS) entry which is preliminary data.</text>
</comment>
<evidence type="ECO:0000313" key="1">
    <source>
        <dbReference type="EMBL" id="TKA22298.1"/>
    </source>
</evidence>
<accession>A0A4U0TK87</accession>
<name>A0A4U0TK87_9PEZI</name>
<dbReference type="OrthoDB" id="10256606at2759"/>
<proteinExistence type="predicted"/>
<dbReference type="PANTHER" id="PTHR38119:SF1">
    <property type="entry name" value="BTB DOMAIN-CONTAINING PROTEIN"/>
    <property type="match status" value="1"/>
</dbReference>
<gene>
    <name evidence="1" type="ORF">B0A50_08023</name>
</gene>
<dbReference type="AlphaFoldDB" id="A0A4U0TK87"/>
<evidence type="ECO:0008006" key="3">
    <source>
        <dbReference type="Google" id="ProtNLM"/>
    </source>
</evidence>
<protein>
    <recommendedName>
        <fullName evidence="3">BTB domain-containing protein</fullName>
    </recommendedName>
</protein>
<dbReference type="PANTHER" id="PTHR38119">
    <property type="entry name" value="BTB DOMAIN-CONTAINING PROTEIN-RELATED"/>
    <property type="match status" value="1"/>
</dbReference>